<protein>
    <submittedName>
        <fullName evidence="2">Uncharacterized protein</fullName>
    </submittedName>
</protein>
<dbReference type="OrthoDB" id="226402at2157"/>
<dbReference type="EMBL" id="HF582854">
    <property type="protein sequence ID" value="CCQ38011.1"/>
    <property type="molecule type" value="Genomic_DNA"/>
</dbReference>
<dbReference type="KEGG" id="nmo:Nmlp_3900"/>
<evidence type="ECO:0000313" key="2">
    <source>
        <dbReference type="EMBL" id="CCQ38011.1"/>
    </source>
</evidence>
<dbReference type="RefSeq" id="WP_015410738.1">
    <property type="nucleotide sequence ID" value="NC_020388.1"/>
</dbReference>
<evidence type="ECO:0000313" key="3">
    <source>
        <dbReference type="Proteomes" id="UP000011867"/>
    </source>
</evidence>
<keyword evidence="3" id="KW-1185">Reference proteome</keyword>
<dbReference type="HOGENOM" id="CLU_3194603_0_0_2"/>
<proteinExistence type="predicted"/>
<organism evidence="2 3">
    <name type="scientific">Natronomonas moolapensis (strain DSM 18674 / CECT 7526 / JCM 14361 / 8.8.11)</name>
    <dbReference type="NCBI Taxonomy" id="268739"/>
    <lineage>
        <taxon>Archaea</taxon>
        <taxon>Methanobacteriati</taxon>
        <taxon>Methanobacteriota</taxon>
        <taxon>Stenosarchaea group</taxon>
        <taxon>Halobacteria</taxon>
        <taxon>Halobacteriales</taxon>
        <taxon>Natronomonadaceae</taxon>
        <taxon>Natronomonas</taxon>
    </lineage>
</organism>
<dbReference type="Proteomes" id="UP000011867">
    <property type="component" value="Chromosome"/>
</dbReference>
<name>M1XU59_NATM8</name>
<gene>
    <name evidence="2" type="ordered locus">Nmlp_3900</name>
</gene>
<dbReference type="GeneID" id="55549470"/>
<accession>M1XU59</accession>
<evidence type="ECO:0000256" key="1">
    <source>
        <dbReference type="SAM" id="MobiDB-lite"/>
    </source>
</evidence>
<reference evidence="2 3" key="1">
    <citation type="journal article" date="2013" name="Genome Announc.">
        <title>Genome of the haloarchaeon Natronomonas moolapensis, a neutrophilic member of a previously haloalkaliphilic genus.</title>
        <authorList>
            <person name="Dyall-Smith M.L."/>
            <person name="Pfeiffer F."/>
            <person name="Oberwinkler T."/>
            <person name="Klee K."/>
            <person name="Rampp M."/>
            <person name="Palm P."/>
            <person name="Gross K."/>
            <person name="Schuster S.C."/>
            <person name="Oesterhelt D."/>
        </authorList>
    </citation>
    <scope>NUCLEOTIDE SEQUENCE [LARGE SCALE GENOMIC DNA]</scope>
    <source>
        <strain evidence="3">DSM 18674 / JCM 14361 / 8.8.11</strain>
    </source>
</reference>
<feature type="compositionally biased region" description="Basic and acidic residues" evidence="1">
    <location>
        <begin position="22"/>
        <end position="33"/>
    </location>
</feature>
<dbReference type="AlphaFoldDB" id="M1XU59"/>
<feature type="region of interest" description="Disordered" evidence="1">
    <location>
        <begin position="22"/>
        <end position="45"/>
    </location>
</feature>
<dbReference type="STRING" id="268739.Nmlp_3900"/>
<dbReference type="eggNOG" id="arCOG14540">
    <property type="taxonomic scope" value="Archaea"/>
</dbReference>
<sequence length="45" mass="5084">MREEIEPMVPVMPRAETTDDVRADGGVRKRYDAEEVASPVVPDLR</sequence>